<evidence type="ECO:0000256" key="1">
    <source>
        <dbReference type="SAM" id="MobiDB-lite"/>
    </source>
</evidence>
<name>A0A7J6VNS5_THATH</name>
<feature type="region of interest" description="Disordered" evidence="1">
    <location>
        <begin position="76"/>
        <end position="136"/>
    </location>
</feature>
<evidence type="ECO:0000313" key="3">
    <source>
        <dbReference type="Proteomes" id="UP000554482"/>
    </source>
</evidence>
<gene>
    <name evidence="2" type="ORF">FRX31_024565</name>
</gene>
<dbReference type="EMBL" id="JABWDY010030122">
    <property type="protein sequence ID" value="KAF5185845.1"/>
    <property type="molecule type" value="Genomic_DNA"/>
</dbReference>
<feature type="compositionally biased region" description="Polar residues" evidence="1">
    <location>
        <begin position="167"/>
        <end position="178"/>
    </location>
</feature>
<sequence>MTAVVEEDMSLERGPPGFEIVVVVDADKGQSLGPDIVDRVVVATAGSNEVLRGGVCEMVNSKGSLAYRDKGQAYRDKGQENTVLGEEKKQRISTMNHFQPLQDANGGPTNRRGRGRVRSEEGRNKQRARSSTQKRGGLAFVPTLVLSKRIEYEAIRRSEIKRKNGKGSETLSLSNQSKQLKEEKARQLQKSQEIDNIQVTTRVVGEISNSDRTPIIEFGREENEVESREVVGRENVQRGEASDVLRSLTRCQTEEDVEHWWRLMVVPTANNMGLSYQFGFEALKALLKNLCKMKVLGSGETNNVQGGAMQELGRLLDGGATIVNNDE</sequence>
<accession>A0A7J6VNS5</accession>
<protein>
    <submittedName>
        <fullName evidence="2">Uncharacterized protein</fullName>
    </submittedName>
</protein>
<feature type="region of interest" description="Disordered" evidence="1">
    <location>
        <begin position="163"/>
        <end position="188"/>
    </location>
</feature>
<reference evidence="2 3" key="1">
    <citation type="submission" date="2020-06" db="EMBL/GenBank/DDBJ databases">
        <title>Transcriptomic and genomic resources for Thalictrum thalictroides and T. hernandezii: Facilitating candidate gene discovery in an emerging model plant lineage.</title>
        <authorList>
            <person name="Arias T."/>
            <person name="Riano-Pachon D.M."/>
            <person name="Di Stilio V.S."/>
        </authorList>
    </citation>
    <scope>NUCLEOTIDE SEQUENCE [LARGE SCALE GENOMIC DNA]</scope>
    <source>
        <strain evidence="3">cv. WT478/WT964</strain>
        <tissue evidence="2">Leaves</tissue>
    </source>
</reference>
<comment type="caution">
    <text evidence="2">The sequence shown here is derived from an EMBL/GenBank/DDBJ whole genome shotgun (WGS) entry which is preliminary data.</text>
</comment>
<keyword evidence="3" id="KW-1185">Reference proteome</keyword>
<proteinExistence type="predicted"/>
<organism evidence="2 3">
    <name type="scientific">Thalictrum thalictroides</name>
    <name type="common">Rue-anemone</name>
    <name type="synonym">Anemone thalictroides</name>
    <dbReference type="NCBI Taxonomy" id="46969"/>
    <lineage>
        <taxon>Eukaryota</taxon>
        <taxon>Viridiplantae</taxon>
        <taxon>Streptophyta</taxon>
        <taxon>Embryophyta</taxon>
        <taxon>Tracheophyta</taxon>
        <taxon>Spermatophyta</taxon>
        <taxon>Magnoliopsida</taxon>
        <taxon>Ranunculales</taxon>
        <taxon>Ranunculaceae</taxon>
        <taxon>Thalictroideae</taxon>
        <taxon>Thalictrum</taxon>
    </lineage>
</organism>
<dbReference type="AlphaFoldDB" id="A0A7J6VNS5"/>
<dbReference type="Proteomes" id="UP000554482">
    <property type="component" value="Unassembled WGS sequence"/>
</dbReference>
<evidence type="ECO:0000313" key="2">
    <source>
        <dbReference type="EMBL" id="KAF5185845.1"/>
    </source>
</evidence>
<feature type="compositionally biased region" description="Basic and acidic residues" evidence="1">
    <location>
        <begin position="76"/>
        <end position="90"/>
    </location>
</feature>